<evidence type="ECO:0000313" key="1">
    <source>
        <dbReference type="EMBL" id="KAI3775725.1"/>
    </source>
</evidence>
<keyword evidence="2" id="KW-1185">Reference proteome</keyword>
<reference evidence="2" key="1">
    <citation type="journal article" date="2022" name="Mol. Ecol. Resour.">
        <title>The genomes of chicory, endive, great burdock and yacon provide insights into Asteraceae palaeo-polyploidization history and plant inulin production.</title>
        <authorList>
            <person name="Fan W."/>
            <person name="Wang S."/>
            <person name="Wang H."/>
            <person name="Wang A."/>
            <person name="Jiang F."/>
            <person name="Liu H."/>
            <person name="Zhao H."/>
            <person name="Xu D."/>
            <person name="Zhang Y."/>
        </authorList>
    </citation>
    <scope>NUCLEOTIDE SEQUENCE [LARGE SCALE GENOMIC DNA]</scope>
    <source>
        <strain evidence="2">cv. Yunnan</strain>
    </source>
</reference>
<reference evidence="1 2" key="2">
    <citation type="journal article" date="2022" name="Mol. Ecol. Resour.">
        <title>The genomes of chicory, endive, great burdock and yacon provide insights into Asteraceae paleo-polyploidization history and plant inulin production.</title>
        <authorList>
            <person name="Fan W."/>
            <person name="Wang S."/>
            <person name="Wang H."/>
            <person name="Wang A."/>
            <person name="Jiang F."/>
            <person name="Liu H."/>
            <person name="Zhao H."/>
            <person name="Xu D."/>
            <person name="Zhang Y."/>
        </authorList>
    </citation>
    <scope>NUCLEOTIDE SEQUENCE [LARGE SCALE GENOMIC DNA]</scope>
    <source>
        <strain evidence="2">cv. Yunnan</strain>
        <tissue evidence="1">Leaves</tissue>
    </source>
</reference>
<comment type="caution">
    <text evidence="1">The sequence shown here is derived from an EMBL/GenBank/DDBJ whole genome shotgun (WGS) entry which is preliminary data.</text>
</comment>
<organism evidence="1 2">
    <name type="scientific">Smallanthus sonchifolius</name>
    <dbReference type="NCBI Taxonomy" id="185202"/>
    <lineage>
        <taxon>Eukaryota</taxon>
        <taxon>Viridiplantae</taxon>
        <taxon>Streptophyta</taxon>
        <taxon>Embryophyta</taxon>
        <taxon>Tracheophyta</taxon>
        <taxon>Spermatophyta</taxon>
        <taxon>Magnoliopsida</taxon>
        <taxon>eudicotyledons</taxon>
        <taxon>Gunneridae</taxon>
        <taxon>Pentapetalae</taxon>
        <taxon>asterids</taxon>
        <taxon>campanulids</taxon>
        <taxon>Asterales</taxon>
        <taxon>Asteraceae</taxon>
        <taxon>Asteroideae</taxon>
        <taxon>Heliantheae alliance</taxon>
        <taxon>Millerieae</taxon>
        <taxon>Smallanthus</taxon>
    </lineage>
</organism>
<proteinExistence type="predicted"/>
<accession>A0ACB9FX64</accession>
<dbReference type="EMBL" id="CM042032">
    <property type="protein sequence ID" value="KAI3775725.1"/>
    <property type="molecule type" value="Genomic_DNA"/>
</dbReference>
<protein>
    <submittedName>
        <fullName evidence="1">Uncharacterized protein</fullName>
    </submittedName>
</protein>
<evidence type="ECO:0000313" key="2">
    <source>
        <dbReference type="Proteomes" id="UP001056120"/>
    </source>
</evidence>
<name>A0ACB9FX64_9ASTR</name>
<gene>
    <name evidence="1" type="ORF">L1987_45476</name>
</gene>
<sequence>MLSPHENIEGPSSQVLCESDSVNLENESILTSQLVNSTSQFRNITSNDQVASDEAANTDKDLEVEHNKELELSQLKEHIEKNKQALSELQAKAETEISKA</sequence>
<dbReference type="Proteomes" id="UP001056120">
    <property type="component" value="Linkage Group LG15"/>
</dbReference>